<evidence type="ECO:0000256" key="3">
    <source>
        <dbReference type="ARBA" id="ARBA00023136"/>
    </source>
</evidence>
<dbReference type="CDD" id="cd24048">
    <property type="entry name" value="ASKHA_NBD_FtsA"/>
    <property type="match status" value="1"/>
</dbReference>
<dbReference type="InterPro" id="IPR020823">
    <property type="entry name" value="Cell_div_FtsA"/>
</dbReference>
<dbReference type="SMART" id="SM00842">
    <property type="entry name" value="FtsA"/>
    <property type="match status" value="1"/>
</dbReference>
<accession>A0A1A7BFZ0</accession>
<dbReference type="InterPro" id="IPR050696">
    <property type="entry name" value="FtsA/MreB"/>
</dbReference>
<gene>
    <name evidence="5" type="primary">ftsA</name>
    <name evidence="8" type="ORF">I603_2701</name>
</gene>
<evidence type="ECO:0000256" key="6">
    <source>
        <dbReference type="PIRNR" id="PIRNR003101"/>
    </source>
</evidence>
<comment type="subunit">
    <text evidence="5">Self-interacts. Interacts with FtsZ.</text>
</comment>
<keyword evidence="4 5" id="KW-0131">Cell cycle</keyword>
<evidence type="ECO:0000256" key="4">
    <source>
        <dbReference type="ARBA" id="ARBA00023306"/>
    </source>
</evidence>
<feature type="domain" description="SHS2" evidence="7">
    <location>
        <begin position="15"/>
        <end position="201"/>
    </location>
</feature>
<keyword evidence="2 5" id="KW-0132">Cell division</keyword>
<dbReference type="Gene3D" id="3.30.1490.110">
    <property type="match status" value="1"/>
</dbReference>
<keyword evidence="9" id="KW-1185">Reference proteome</keyword>
<dbReference type="PANTHER" id="PTHR32432">
    <property type="entry name" value="CELL DIVISION PROTEIN FTSA-RELATED"/>
    <property type="match status" value="1"/>
</dbReference>
<dbReference type="NCBIfam" id="TIGR01174">
    <property type="entry name" value="ftsA"/>
    <property type="match status" value="1"/>
</dbReference>
<protein>
    <recommendedName>
        <fullName evidence="5 6">Cell division protein FtsA</fullName>
    </recommendedName>
</protein>
<dbReference type="Pfam" id="PF14450">
    <property type="entry name" value="FtsA"/>
    <property type="match status" value="1"/>
</dbReference>
<evidence type="ECO:0000256" key="5">
    <source>
        <dbReference type="HAMAP-Rule" id="MF_02033"/>
    </source>
</evidence>
<dbReference type="PIRSF" id="PIRSF003101">
    <property type="entry name" value="FtsA"/>
    <property type="match status" value="1"/>
</dbReference>
<dbReference type="InterPro" id="IPR043129">
    <property type="entry name" value="ATPase_NBD"/>
</dbReference>
<comment type="function">
    <text evidence="5 6">Cell division protein that is involved in the assembly of the Z ring. May serve as a membrane anchor for the Z ring.</text>
</comment>
<reference evidence="8 9" key="1">
    <citation type="submission" date="2016-06" db="EMBL/GenBank/DDBJ databases">
        <title>Genome sequence of Porphyrobacter dokdonensis DSW-74.</title>
        <authorList>
            <person name="Kim J.F."/>
            <person name="Song J.Y."/>
        </authorList>
    </citation>
    <scope>NUCLEOTIDE SEQUENCE [LARGE SCALE GENOMIC DNA]</scope>
    <source>
        <strain evidence="8 9">DSW-74</strain>
    </source>
</reference>
<dbReference type="GO" id="GO:0032153">
    <property type="term" value="C:cell division site"/>
    <property type="evidence" value="ECO:0007669"/>
    <property type="project" value="UniProtKB-UniRule"/>
</dbReference>
<evidence type="ECO:0000256" key="2">
    <source>
        <dbReference type="ARBA" id="ARBA00022618"/>
    </source>
</evidence>
<comment type="subcellular location">
    <subcellularLocation>
        <location evidence="5">Cell membrane</location>
        <topology evidence="5">Peripheral membrane protein</topology>
        <orientation evidence="5">Cytoplasmic side</orientation>
    </subcellularLocation>
    <text evidence="5">Localizes to the Z ring in an FtsZ-dependent manner. Targeted to the membrane through a conserved C-terminal amphipathic helix.</text>
</comment>
<organism evidence="8 9">
    <name type="scientific">Erythrobacter dokdonensis DSW-74</name>
    <dbReference type="NCBI Taxonomy" id="1300349"/>
    <lineage>
        <taxon>Bacteria</taxon>
        <taxon>Pseudomonadati</taxon>
        <taxon>Pseudomonadota</taxon>
        <taxon>Alphaproteobacteria</taxon>
        <taxon>Sphingomonadales</taxon>
        <taxon>Erythrobacteraceae</taxon>
        <taxon>Erythrobacter/Porphyrobacter group</taxon>
        <taxon>Erythrobacter</taxon>
    </lineage>
</organism>
<dbReference type="Pfam" id="PF02491">
    <property type="entry name" value="SHS2_FTSA"/>
    <property type="match status" value="1"/>
</dbReference>
<sequence length="440" mass="45475">MASRAASPRRFARTFGAVNIGSFRISAMIMGETETGELEVLGSGHRASAGIKRGYVTDMNAASFAIRDAVERAEKSANTNVRSVWIACAGAGLASNVVAVDIEIGGRRIEDEDVETLLIQAQDMIQPDGRTVLHAQPAHYTLDGAHGVANPRGLHAERLGVDIHVMLADGAPVRNLTEAVQNAHLSVEGVVAAPLAAGHACLTLEERELGVALVEIGADVTNVAVFAGGMLLGLKAVPMGSADITDAIASGFGIRRSQAERLKCVAGSAIASPADHRELIPVNGPNDAPDGVAAGPLARGADDKNRIVRAELVSVVTQQLAALTGEIGKALKEMGFSAARAGQVVLTGGGAELAGMADFMQSALGQPVRLGRPPQLPGMPEAHHAPGFATLAGLCLYAAEDPIDIRAVGAGRASTYRGVARAGGLLDPVMRMVRALKENF</sequence>
<dbReference type="AlphaFoldDB" id="A0A1A7BFZ0"/>
<dbReference type="EMBL" id="LZYB01000008">
    <property type="protein sequence ID" value="OBV10140.1"/>
    <property type="molecule type" value="Genomic_DNA"/>
</dbReference>
<comment type="similarity">
    <text evidence="5 6">Belongs to the FtsA/MreB family.</text>
</comment>
<dbReference type="GO" id="GO:0009898">
    <property type="term" value="C:cytoplasmic side of plasma membrane"/>
    <property type="evidence" value="ECO:0007669"/>
    <property type="project" value="UniProtKB-UniRule"/>
</dbReference>
<evidence type="ECO:0000256" key="1">
    <source>
        <dbReference type="ARBA" id="ARBA00022475"/>
    </source>
</evidence>
<dbReference type="RefSeq" id="WP_068865706.1">
    <property type="nucleotide sequence ID" value="NZ_LZYB01000008.1"/>
</dbReference>
<dbReference type="STRING" id="1300349.I603_2701"/>
<evidence type="ECO:0000259" key="7">
    <source>
        <dbReference type="SMART" id="SM00842"/>
    </source>
</evidence>
<dbReference type="GO" id="GO:0043093">
    <property type="term" value="P:FtsZ-dependent cytokinesis"/>
    <property type="evidence" value="ECO:0007669"/>
    <property type="project" value="UniProtKB-UniRule"/>
</dbReference>
<evidence type="ECO:0000313" key="8">
    <source>
        <dbReference type="EMBL" id="OBV10140.1"/>
    </source>
</evidence>
<dbReference type="SUPFAM" id="SSF53067">
    <property type="entry name" value="Actin-like ATPase domain"/>
    <property type="match status" value="2"/>
</dbReference>
<proteinExistence type="inferred from homology"/>
<evidence type="ECO:0000313" key="9">
    <source>
        <dbReference type="Proteomes" id="UP000092484"/>
    </source>
</evidence>
<keyword evidence="1 5" id="KW-1003">Cell membrane</keyword>
<name>A0A1A7BFZ0_9SPHN</name>
<dbReference type="InterPro" id="IPR003494">
    <property type="entry name" value="SHS2_FtsA"/>
</dbReference>
<dbReference type="Gene3D" id="3.30.420.40">
    <property type="match status" value="1"/>
</dbReference>
<dbReference type="Proteomes" id="UP000092484">
    <property type="component" value="Unassembled WGS sequence"/>
</dbReference>
<dbReference type="PATRIC" id="fig|1300349.4.peg.2690"/>
<comment type="caution">
    <text evidence="8">The sequence shown here is derived from an EMBL/GenBank/DDBJ whole genome shotgun (WGS) entry which is preliminary data.</text>
</comment>
<dbReference type="PANTHER" id="PTHR32432:SF4">
    <property type="entry name" value="CELL DIVISION PROTEIN FTSA"/>
    <property type="match status" value="1"/>
</dbReference>
<keyword evidence="3 5" id="KW-0472">Membrane</keyword>
<dbReference type="HAMAP" id="MF_02033">
    <property type="entry name" value="FtsA"/>
    <property type="match status" value="1"/>
</dbReference>